<evidence type="ECO:0000313" key="3">
    <source>
        <dbReference type="EMBL" id="MDC0723566.1"/>
    </source>
</evidence>
<dbReference type="InterPro" id="IPR010269">
    <property type="entry name" value="T6SS_TssC-like"/>
</dbReference>
<feature type="domain" description="TssC1 N-terminal" evidence="1">
    <location>
        <begin position="397"/>
        <end position="693"/>
    </location>
</feature>
<dbReference type="RefSeq" id="WP_272092110.1">
    <property type="nucleotide sequence ID" value="NZ_JAQNDL010000005.1"/>
</dbReference>
<dbReference type="PANTHER" id="PTHR35565">
    <property type="entry name" value="CYTOPLASMIC PROTEIN-RELATED"/>
    <property type="match status" value="1"/>
</dbReference>
<dbReference type="InterPro" id="IPR044032">
    <property type="entry name" value="TssC1_C"/>
</dbReference>
<dbReference type="Proteomes" id="UP001221686">
    <property type="component" value="Unassembled WGS sequence"/>
</dbReference>
<keyword evidence="4" id="KW-1185">Reference proteome</keyword>
<dbReference type="InterPro" id="IPR008312">
    <property type="entry name" value="T6SS_TssB1"/>
</dbReference>
<dbReference type="Pfam" id="PF05591">
    <property type="entry name" value="T6SS_VipA"/>
    <property type="match status" value="1"/>
</dbReference>
<gene>
    <name evidence="3" type="primary">tssC</name>
    <name evidence="3" type="ORF">POL25_42180</name>
</gene>
<accession>A0ABT5ECG9</accession>
<dbReference type="Pfam" id="PF18945">
    <property type="entry name" value="VipB_2"/>
    <property type="match status" value="1"/>
</dbReference>
<dbReference type="Pfam" id="PF05943">
    <property type="entry name" value="VipB"/>
    <property type="match status" value="1"/>
</dbReference>
<feature type="domain" description="TssC1 C-terminal" evidence="2">
    <location>
        <begin position="704"/>
        <end position="814"/>
    </location>
</feature>
<sequence length="817" mass="89829">MSKPVPRSRLNISYRTKIDGKPKKAKLPMRFLVLGDFTGANRRLLGERPIHSILPGMKLASFMDEMKVTAPIEDAELREVLAGALAGSVTGTLVGEPAAGATEAKVKIRGTATVKGDFRANRLGSFAGEVEISGEAMLPFANGELAIPDGGTPVKLSVHGKVEPPPGAEIGLTGDVHGEFEVTVGPNDSAATELTGGLKSQVSAEKVPVDLTIPLRSINDFKPLHVAMSVPEIRRIVLLHRLVLEARNHISSFPELREALKAELVQLREVPVAEGEKSAFGQLRGYFRRRYPLLVAEARPDAAAAPVDAAPDEPEPDAKALLERLISSAGMNPSENKQRALVERPGSANLAFHDRDTSFTLADRFANILAVLLVNIDPFLEGRRVDSIRTMMIAIDTLLHELDGLVQKRLAGVVQSPSLRALETSWRSLDDLCREVNSNEVIIDFLDADKEVLRADFEDHSSYILNSALFRKVYIDEYDRYGGRPIGVMIGLYEFDNSDEDIDWLQTVSKISAAAHCPFVAAVSPRFFSSETWEELDRKPDIEELMALPQYGRWAAFRETHGAAYIGLTMPRYMLRAPYVRQAGKQQAVDFEEKIGGPGDYLWGNAAVLFARNMVRSFQASGWCQHIAGPLGGGLIKGLPVHMVLHHGQEELQPPVEVAIPDYRELQLANAGFIPLVHCKGTADVTFFSARAVKRAIEFEDDLDTKNADLICNLAYTLSITRIAHYVKRMVRDYIGSTADAPYIQSMLEAWLVEYVTTAVNPDDLTLLYYPFKAMSVSVEPKPGPFGWYSCKVAVLPHIQFQGMDVELRLEAALGGA</sequence>
<dbReference type="InterPro" id="IPR044031">
    <property type="entry name" value="TssC1_N"/>
</dbReference>
<name>A0ABT5ECG9_9BACT</name>
<organism evidence="3 4">
    <name type="scientific">Nannocystis bainbridge</name>
    <dbReference type="NCBI Taxonomy" id="2995303"/>
    <lineage>
        <taxon>Bacteria</taxon>
        <taxon>Pseudomonadati</taxon>
        <taxon>Myxococcota</taxon>
        <taxon>Polyangia</taxon>
        <taxon>Nannocystales</taxon>
        <taxon>Nannocystaceae</taxon>
        <taxon>Nannocystis</taxon>
    </lineage>
</organism>
<evidence type="ECO:0000259" key="2">
    <source>
        <dbReference type="Pfam" id="PF18945"/>
    </source>
</evidence>
<protein>
    <submittedName>
        <fullName evidence="3">Type VI secretion system contractile sheath large subunit</fullName>
    </submittedName>
</protein>
<dbReference type="PANTHER" id="PTHR35565:SF1">
    <property type="entry name" value="TYPE VI SECRETION SYSTEM CONTRACTILE SHEATH LARGE SUBUNIT"/>
    <property type="match status" value="1"/>
</dbReference>
<proteinExistence type="predicted"/>
<reference evidence="3 4" key="1">
    <citation type="submission" date="2022-11" db="EMBL/GenBank/DDBJ databases">
        <title>Minimal conservation of predation-associated metabolite biosynthetic gene clusters underscores biosynthetic potential of Myxococcota including descriptions for ten novel species: Archangium lansinium sp. nov., Myxococcus landrumus sp. nov., Nannocystis bai.</title>
        <authorList>
            <person name="Ahearne A."/>
            <person name="Stevens C."/>
            <person name="Dowd S."/>
        </authorList>
    </citation>
    <scope>NUCLEOTIDE SEQUENCE [LARGE SCALE GENOMIC DNA]</scope>
    <source>
        <strain evidence="3 4">BB15-2</strain>
    </source>
</reference>
<evidence type="ECO:0000259" key="1">
    <source>
        <dbReference type="Pfam" id="PF05943"/>
    </source>
</evidence>
<evidence type="ECO:0000313" key="4">
    <source>
        <dbReference type="Proteomes" id="UP001221686"/>
    </source>
</evidence>
<comment type="caution">
    <text evidence="3">The sequence shown here is derived from an EMBL/GenBank/DDBJ whole genome shotgun (WGS) entry which is preliminary data.</text>
</comment>
<dbReference type="NCBIfam" id="TIGR03355">
    <property type="entry name" value="VI_chp_2"/>
    <property type="match status" value="1"/>
</dbReference>
<dbReference type="EMBL" id="JAQNDL010000005">
    <property type="protein sequence ID" value="MDC0723566.1"/>
    <property type="molecule type" value="Genomic_DNA"/>
</dbReference>